<keyword evidence="1 12" id="KW-0963">Cytoplasm</keyword>
<dbReference type="PROSITE" id="PS51188">
    <property type="entry name" value="ZF_CR"/>
    <property type="match status" value="1"/>
</dbReference>
<comment type="domain">
    <text evidence="12">The J domain is necessary and sufficient to stimulate DnaK ATPase activity. Zinc center 1 plays an important role in the autonomous, DnaK-independent chaperone activity of DnaJ. Zinc center 2 is essential for interaction with DnaK and for DnaJ activity.</text>
</comment>
<feature type="domain" description="CR-type" evidence="16">
    <location>
        <begin position="156"/>
        <end position="234"/>
    </location>
</feature>
<dbReference type="NCBIfam" id="NF008035">
    <property type="entry name" value="PRK10767.1"/>
    <property type="match status" value="1"/>
</dbReference>
<dbReference type="Pfam" id="PF01556">
    <property type="entry name" value="DnaJ_C"/>
    <property type="match status" value="1"/>
</dbReference>
<evidence type="ECO:0000256" key="9">
    <source>
        <dbReference type="ARBA" id="ARBA00053423"/>
    </source>
</evidence>
<feature type="repeat" description="CXXCXGXG motif" evidence="12">
    <location>
        <begin position="222"/>
        <end position="229"/>
    </location>
</feature>
<feature type="binding site" evidence="12">
    <location>
        <position position="186"/>
    </location>
    <ligand>
        <name>Zn(2+)</name>
        <dbReference type="ChEBI" id="CHEBI:29105"/>
        <label>2</label>
    </ligand>
</feature>
<evidence type="ECO:0000313" key="18">
    <source>
        <dbReference type="Proteomes" id="UP000248014"/>
    </source>
</evidence>
<proteinExistence type="inferred from homology"/>
<dbReference type="InterPro" id="IPR001623">
    <property type="entry name" value="DnaJ_domain"/>
</dbReference>
<keyword evidence="6 12" id="KW-0862">Zinc</keyword>
<dbReference type="PANTHER" id="PTHR43096">
    <property type="entry name" value="DNAJ HOMOLOG 1, MITOCHONDRIAL-RELATED"/>
    <property type="match status" value="1"/>
</dbReference>
<dbReference type="PROSITE" id="PS50076">
    <property type="entry name" value="DNAJ_2"/>
    <property type="match status" value="1"/>
</dbReference>
<dbReference type="GO" id="GO:0006260">
    <property type="term" value="P:DNA replication"/>
    <property type="evidence" value="ECO:0007669"/>
    <property type="project" value="UniProtKB-KW"/>
</dbReference>
<dbReference type="GO" id="GO:0009408">
    <property type="term" value="P:response to heat"/>
    <property type="evidence" value="ECO:0007669"/>
    <property type="project" value="InterPro"/>
</dbReference>
<dbReference type="CDD" id="cd10747">
    <property type="entry name" value="DnaJ_C"/>
    <property type="match status" value="1"/>
</dbReference>
<dbReference type="InterPro" id="IPR036410">
    <property type="entry name" value="HSP_DnaJ_Cys-rich_dom_sf"/>
</dbReference>
<feature type="binding site" evidence="12">
    <location>
        <position position="225"/>
    </location>
    <ligand>
        <name>Zn(2+)</name>
        <dbReference type="ChEBI" id="CHEBI:29105"/>
        <label>1</label>
    </ligand>
</feature>
<keyword evidence="4 12" id="KW-0677">Repeat</keyword>
<evidence type="ECO:0000256" key="2">
    <source>
        <dbReference type="ARBA" id="ARBA00022705"/>
    </source>
</evidence>
<evidence type="ECO:0000256" key="8">
    <source>
        <dbReference type="ARBA" id="ARBA00023186"/>
    </source>
</evidence>
<feature type="binding site" evidence="12">
    <location>
        <position position="222"/>
    </location>
    <ligand>
        <name>Zn(2+)</name>
        <dbReference type="ChEBI" id="CHEBI:29105"/>
        <label>1</label>
    </ligand>
</feature>
<feature type="binding site" evidence="12">
    <location>
        <position position="189"/>
    </location>
    <ligand>
        <name>Zn(2+)</name>
        <dbReference type="ChEBI" id="CHEBI:29105"/>
        <label>2</label>
    </ligand>
</feature>
<feature type="zinc finger region" description="CR-type" evidence="13">
    <location>
        <begin position="156"/>
        <end position="234"/>
    </location>
</feature>
<evidence type="ECO:0000256" key="6">
    <source>
        <dbReference type="ARBA" id="ARBA00022833"/>
    </source>
</evidence>
<feature type="domain" description="J" evidence="15">
    <location>
        <begin position="26"/>
        <end position="91"/>
    </location>
</feature>
<dbReference type="GO" id="GO:0005524">
    <property type="term" value="F:ATP binding"/>
    <property type="evidence" value="ECO:0007669"/>
    <property type="project" value="InterPro"/>
</dbReference>
<dbReference type="Gene3D" id="2.10.230.10">
    <property type="entry name" value="Heat shock protein DnaJ, cysteine-rich domain"/>
    <property type="match status" value="1"/>
</dbReference>
<dbReference type="CDD" id="cd06257">
    <property type="entry name" value="DnaJ"/>
    <property type="match status" value="1"/>
</dbReference>
<dbReference type="FunFam" id="1.10.287.110:FF:000034">
    <property type="entry name" value="Chaperone protein DnaJ"/>
    <property type="match status" value="1"/>
</dbReference>
<evidence type="ECO:0000256" key="12">
    <source>
        <dbReference type="HAMAP-Rule" id="MF_01152"/>
    </source>
</evidence>
<dbReference type="SMART" id="SM00271">
    <property type="entry name" value="DnaJ"/>
    <property type="match status" value="1"/>
</dbReference>
<dbReference type="SUPFAM" id="SSF49493">
    <property type="entry name" value="HSP40/DnaJ peptide-binding domain"/>
    <property type="match status" value="2"/>
</dbReference>
<dbReference type="InterPro" id="IPR002939">
    <property type="entry name" value="DnaJ_C"/>
</dbReference>
<organism evidence="17 18">
    <name type="scientific">Blastomonas natatoria</name>
    <dbReference type="NCBI Taxonomy" id="34015"/>
    <lineage>
        <taxon>Bacteria</taxon>
        <taxon>Pseudomonadati</taxon>
        <taxon>Pseudomonadota</taxon>
        <taxon>Alphaproteobacteria</taxon>
        <taxon>Sphingomonadales</taxon>
        <taxon>Sphingomonadaceae</taxon>
        <taxon>Blastomonas</taxon>
    </lineage>
</organism>
<dbReference type="NCBIfam" id="TIGR02349">
    <property type="entry name" value="DnaJ_bact"/>
    <property type="match status" value="1"/>
</dbReference>
<evidence type="ECO:0000256" key="7">
    <source>
        <dbReference type="ARBA" id="ARBA00023016"/>
    </source>
</evidence>
<evidence type="ECO:0000256" key="5">
    <source>
        <dbReference type="ARBA" id="ARBA00022771"/>
    </source>
</evidence>
<feature type="binding site" evidence="12">
    <location>
        <position position="211"/>
    </location>
    <ligand>
        <name>Zn(2+)</name>
        <dbReference type="ChEBI" id="CHEBI:29105"/>
        <label>2</label>
    </ligand>
</feature>
<gene>
    <name evidence="12" type="primary">dnaJ</name>
    <name evidence="17" type="ORF">C7451_10641</name>
</gene>
<dbReference type="GO" id="GO:0042026">
    <property type="term" value="P:protein refolding"/>
    <property type="evidence" value="ECO:0007669"/>
    <property type="project" value="TreeGrafter"/>
</dbReference>
<evidence type="ECO:0000256" key="3">
    <source>
        <dbReference type="ARBA" id="ARBA00022723"/>
    </source>
</evidence>
<dbReference type="PANTHER" id="PTHR43096:SF48">
    <property type="entry name" value="CHAPERONE PROTEIN DNAJ"/>
    <property type="match status" value="1"/>
</dbReference>
<dbReference type="GO" id="GO:0051082">
    <property type="term" value="F:unfolded protein binding"/>
    <property type="evidence" value="ECO:0007669"/>
    <property type="project" value="UniProtKB-UniRule"/>
</dbReference>
<comment type="function">
    <text evidence="9 12">Participates actively in the response to hyperosmotic and heat shock by preventing the aggregation of stress-denatured proteins and by disaggregating proteins, also in an autonomous, DnaK-independent fashion. Unfolded proteins bind initially to DnaJ; upon interaction with the DnaJ-bound protein, DnaK hydrolyzes its bound ATP, resulting in the formation of a stable complex. GrpE releases ADP from DnaK; ATP binding to DnaK triggers the release of the substrate protein, thus completing the reaction cycle. Several rounds of ATP-dependent interactions between DnaJ, DnaK and GrpE are required for fully efficient folding. Also involved, together with DnaK and GrpE, in the DNA replication of plasmids through activation of initiation proteins.</text>
</comment>
<dbReference type="CDD" id="cd10719">
    <property type="entry name" value="DnaJ_zf"/>
    <property type="match status" value="1"/>
</dbReference>
<evidence type="ECO:0000259" key="15">
    <source>
        <dbReference type="PROSITE" id="PS50076"/>
    </source>
</evidence>
<dbReference type="GO" id="GO:0005737">
    <property type="term" value="C:cytoplasm"/>
    <property type="evidence" value="ECO:0007669"/>
    <property type="project" value="UniProtKB-SubCell"/>
</dbReference>
<dbReference type="Pfam" id="PF00684">
    <property type="entry name" value="DnaJ_CXXCXGXG"/>
    <property type="match status" value="1"/>
</dbReference>
<name>A0A2V3V2U5_9SPHN</name>
<evidence type="ECO:0000256" key="14">
    <source>
        <dbReference type="SAM" id="MobiDB-lite"/>
    </source>
</evidence>
<dbReference type="PRINTS" id="PR00625">
    <property type="entry name" value="JDOMAIN"/>
</dbReference>
<feature type="compositionally biased region" description="Basic and acidic residues" evidence="14">
    <location>
        <begin position="1"/>
        <end position="17"/>
    </location>
</feature>
<dbReference type="EMBL" id="QJJM01000006">
    <property type="protein sequence ID" value="PXW75880.1"/>
    <property type="molecule type" value="Genomic_DNA"/>
</dbReference>
<keyword evidence="2 12" id="KW-0235">DNA replication</keyword>
<evidence type="ECO:0000313" key="17">
    <source>
        <dbReference type="EMBL" id="PXW75880.1"/>
    </source>
</evidence>
<keyword evidence="3 12" id="KW-0479">Metal-binding</keyword>
<comment type="caution">
    <text evidence="17">The sequence shown here is derived from an EMBL/GenBank/DDBJ whole genome shotgun (WGS) entry which is preliminary data.</text>
</comment>
<feature type="binding site" evidence="12">
    <location>
        <position position="208"/>
    </location>
    <ligand>
        <name>Zn(2+)</name>
        <dbReference type="ChEBI" id="CHEBI:29105"/>
        <label>2</label>
    </ligand>
</feature>
<dbReference type="Pfam" id="PF00226">
    <property type="entry name" value="DnaJ"/>
    <property type="match status" value="1"/>
</dbReference>
<accession>A0A2V3V2U5</accession>
<keyword evidence="18" id="KW-1185">Reference proteome</keyword>
<dbReference type="SUPFAM" id="SSF46565">
    <property type="entry name" value="Chaperone J-domain"/>
    <property type="match status" value="1"/>
</dbReference>
<keyword evidence="8 12" id="KW-0143">Chaperone</keyword>
<dbReference type="SUPFAM" id="SSF57938">
    <property type="entry name" value="DnaJ/Hsp40 cysteine-rich domain"/>
    <property type="match status" value="1"/>
</dbReference>
<evidence type="ECO:0000259" key="16">
    <source>
        <dbReference type="PROSITE" id="PS51188"/>
    </source>
</evidence>
<evidence type="ECO:0000256" key="13">
    <source>
        <dbReference type="PROSITE-ProRule" id="PRU00546"/>
    </source>
</evidence>
<feature type="repeat" description="CXXCXGXG motif" evidence="12">
    <location>
        <begin position="208"/>
        <end position="215"/>
    </location>
</feature>
<evidence type="ECO:0000256" key="11">
    <source>
        <dbReference type="ARBA" id="ARBA00067609"/>
    </source>
</evidence>
<evidence type="ECO:0000256" key="10">
    <source>
        <dbReference type="ARBA" id="ARBA00061004"/>
    </source>
</evidence>
<keyword evidence="5 12" id="KW-0863">Zinc-finger</keyword>
<evidence type="ECO:0000256" key="4">
    <source>
        <dbReference type="ARBA" id="ARBA00022737"/>
    </source>
</evidence>
<dbReference type="InterPro" id="IPR008971">
    <property type="entry name" value="HSP40/DnaJ_pept-bd"/>
</dbReference>
<dbReference type="Gene3D" id="1.10.287.110">
    <property type="entry name" value="DnaJ domain"/>
    <property type="match status" value="1"/>
</dbReference>
<comment type="similarity">
    <text evidence="10 12">Belongs to the DnaJ family.</text>
</comment>
<feature type="binding site" evidence="12">
    <location>
        <position position="169"/>
    </location>
    <ligand>
        <name>Zn(2+)</name>
        <dbReference type="ChEBI" id="CHEBI:29105"/>
        <label>1</label>
    </ligand>
</feature>
<sequence length="398" mass="42870">MPSQRRDPARSLHDESRPMTMTTAKDYYERLGVSRNADDAALKSAYRKLAMQWHPDRNPGDAEAEAKFKAISQAYDTLKDPQKRAAYDRYGHEAYESGMSGGGGGHGAAGGFSDLGDIFDTIFGGGFGGAGGRRGPVRGADLRYDMEITLEEAYHGKSSEITIDVAATCDTCDGSGAEPGTKVRTCNLCGGSGKMRAQQGFFVVERTCPNCHGSGQVIENPCRTCRGEGRVDKQQTLSVDIPPGVDNGTRIRLSGKGEAGPKGSPPGDLYIFIHVARHRIFERDGTTLITRCPISITTAALGGELEIPGLDGKRHRINIPAGIQSGKQLRQRGAGMPVLQGRGTGDMVIQIDVETPTRLSARQKELLREFQATETGQESPESTGFFAKLKEMWDGIGE</sequence>
<comment type="cofactor">
    <cofactor evidence="12">
        <name>Zn(2+)</name>
        <dbReference type="ChEBI" id="CHEBI:29105"/>
    </cofactor>
    <text evidence="12">Binds 2 Zn(2+) ions per monomer.</text>
</comment>
<dbReference type="InterPro" id="IPR012724">
    <property type="entry name" value="DnaJ"/>
</dbReference>
<dbReference type="AlphaFoldDB" id="A0A2V3V2U5"/>
<feature type="repeat" description="CXXCXGXG motif" evidence="12">
    <location>
        <begin position="169"/>
        <end position="176"/>
    </location>
</feature>
<dbReference type="FunFam" id="2.60.260.20:FF:000005">
    <property type="entry name" value="Chaperone protein dnaJ 1, mitochondrial"/>
    <property type="match status" value="1"/>
</dbReference>
<comment type="subcellular location">
    <subcellularLocation>
        <location evidence="12">Cytoplasm</location>
    </subcellularLocation>
</comment>
<dbReference type="PROSITE" id="PS00636">
    <property type="entry name" value="DNAJ_1"/>
    <property type="match status" value="1"/>
</dbReference>
<dbReference type="InterPro" id="IPR036869">
    <property type="entry name" value="J_dom_sf"/>
</dbReference>
<dbReference type="FunFam" id="2.10.230.10:FF:000002">
    <property type="entry name" value="Molecular chaperone DnaJ"/>
    <property type="match status" value="1"/>
</dbReference>
<dbReference type="GO" id="GO:0008270">
    <property type="term" value="F:zinc ion binding"/>
    <property type="evidence" value="ECO:0007669"/>
    <property type="project" value="UniProtKB-UniRule"/>
</dbReference>
<keyword evidence="7 12" id="KW-0346">Stress response</keyword>
<dbReference type="Gene3D" id="2.60.260.20">
    <property type="entry name" value="Urease metallochaperone UreE, N-terminal domain"/>
    <property type="match status" value="2"/>
</dbReference>
<reference evidence="17 18" key="1">
    <citation type="submission" date="2018-05" db="EMBL/GenBank/DDBJ databases">
        <title>Genomic Encyclopedia of Type Strains, Phase IV (KMG-IV): sequencing the most valuable type-strain genomes for metagenomic binning, comparative biology and taxonomic classification.</title>
        <authorList>
            <person name="Goeker M."/>
        </authorList>
    </citation>
    <scope>NUCLEOTIDE SEQUENCE [LARGE SCALE GENOMIC DNA]</scope>
    <source>
        <strain evidence="17 18">DSM 3183</strain>
    </source>
</reference>
<dbReference type="GO" id="GO:0031072">
    <property type="term" value="F:heat shock protein binding"/>
    <property type="evidence" value="ECO:0007669"/>
    <property type="project" value="InterPro"/>
</dbReference>
<feature type="region of interest" description="Disordered" evidence="14">
    <location>
        <begin position="1"/>
        <end position="21"/>
    </location>
</feature>
<comment type="subunit">
    <text evidence="12">Homodimer.</text>
</comment>
<evidence type="ECO:0000256" key="1">
    <source>
        <dbReference type="ARBA" id="ARBA00022490"/>
    </source>
</evidence>
<dbReference type="Proteomes" id="UP000248014">
    <property type="component" value="Unassembled WGS sequence"/>
</dbReference>
<protein>
    <recommendedName>
        <fullName evidence="11 12">Chaperone protein DnaJ</fullName>
    </recommendedName>
</protein>
<feature type="binding site" evidence="12">
    <location>
        <position position="172"/>
    </location>
    <ligand>
        <name>Zn(2+)</name>
        <dbReference type="ChEBI" id="CHEBI:29105"/>
        <label>1</label>
    </ligand>
</feature>
<dbReference type="HAMAP" id="MF_01152">
    <property type="entry name" value="DnaJ"/>
    <property type="match status" value="1"/>
</dbReference>
<feature type="repeat" description="CXXCXGXG motif" evidence="12">
    <location>
        <begin position="186"/>
        <end position="193"/>
    </location>
</feature>
<dbReference type="InterPro" id="IPR001305">
    <property type="entry name" value="HSP_DnaJ_Cys-rich_dom"/>
</dbReference>
<dbReference type="InterPro" id="IPR018253">
    <property type="entry name" value="DnaJ_domain_CS"/>
</dbReference>